<comment type="subcellular location">
    <subcellularLocation>
        <location evidence="1">Periplasm</location>
    </subcellularLocation>
</comment>
<comment type="caution">
    <text evidence="4">The sequence shown here is derived from an EMBL/GenBank/DDBJ whole genome shotgun (WGS) entry which is preliminary data.</text>
</comment>
<dbReference type="EMBL" id="JAAQPH010000014">
    <property type="protein sequence ID" value="NIA70488.1"/>
    <property type="molecule type" value="Genomic_DNA"/>
</dbReference>
<dbReference type="AlphaFoldDB" id="A0A967EZS7"/>
<keyword evidence="1" id="KW-0131">Cell cycle</keyword>
<keyword evidence="5" id="KW-1185">Reference proteome</keyword>
<dbReference type="InterPro" id="IPR011990">
    <property type="entry name" value="TPR-like_helical_dom_sf"/>
</dbReference>
<dbReference type="Proteomes" id="UP000761264">
    <property type="component" value="Unassembled WGS sequence"/>
</dbReference>
<evidence type="ECO:0000256" key="1">
    <source>
        <dbReference type="HAMAP-Rule" id="MF_02066"/>
    </source>
</evidence>
<feature type="repeat" description="TPR" evidence="2">
    <location>
        <begin position="266"/>
        <end position="299"/>
    </location>
</feature>
<keyword evidence="1" id="KW-0574">Periplasm</keyword>
<comment type="function">
    <text evidence="1">Mediates coordination of peptidoglycan synthesis and outer membrane constriction during cell division.</text>
</comment>
<name>A0A967EZS7_9PROT</name>
<proteinExistence type="inferred from homology"/>
<gene>
    <name evidence="4" type="primary">ybgF</name>
    <name evidence="1" type="synonym">cpoB</name>
    <name evidence="4" type="ORF">HBA54_17975</name>
</gene>
<feature type="compositionally biased region" description="Low complexity" evidence="3">
    <location>
        <begin position="156"/>
        <end position="182"/>
    </location>
</feature>
<feature type="region of interest" description="Disordered" evidence="3">
    <location>
        <begin position="137"/>
        <end position="182"/>
    </location>
</feature>
<feature type="coiled-coil region" evidence="1">
    <location>
        <begin position="84"/>
        <end position="111"/>
    </location>
</feature>
<evidence type="ECO:0000313" key="4">
    <source>
        <dbReference type="EMBL" id="NIA70488.1"/>
    </source>
</evidence>
<dbReference type="InterPro" id="IPR034706">
    <property type="entry name" value="CpoB"/>
</dbReference>
<keyword evidence="1" id="KW-0132">Cell division</keyword>
<dbReference type="GO" id="GO:0043093">
    <property type="term" value="P:FtsZ-dependent cytokinesis"/>
    <property type="evidence" value="ECO:0007669"/>
    <property type="project" value="UniProtKB-UniRule"/>
</dbReference>
<evidence type="ECO:0000256" key="3">
    <source>
        <dbReference type="SAM" id="MobiDB-lite"/>
    </source>
</evidence>
<protein>
    <recommendedName>
        <fullName evidence="1">Cell division coordinator CpoB</fullName>
    </recommendedName>
</protein>
<reference evidence="4" key="1">
    <citation type="submission" date="2020-03" db="EMBL/GenBank/DDBJ databases">
        <title>Genome of Pelagibius litoralis DSM 21314T.</title>
        <authorList>
            <person name="Wang G."/>
        </authorList>
    </citation>
    <scope>NUCLEOTIDE SEQUENCE</scope>
    <source>
        <strain evidence="4">DSM 21314</strain>
    </source>
</reference>
<evidence type="ECO:0000313" key="5">
    <source>
        <dbReference type="Proteomes" id="UP000761264"/>
    </source>
</evidence>
<keyword evidence="1" id="KW-0175">Coiled coil</keyword>
<dbReference type="HAMAP" id="MF_02066">
    <property type="entry name" value="CpoB"/>
    <property type="match status" value="1"/>
</dbReference>
<comment type="similarity">
    <text evidence="1">Belongs to the CpoB family.</text>
</comment>
<dbReference type="Gene3D" id="1.25.40.10">
    <property type="entry name" value="Tetratricopeptide repeat domain"/>
    <property type="match status" value="1"/>
</dbReference>
<dbReference type="Gene3D" id="1.20.5.110">
    <property type="match status" value="1"/>
</dbReference>
<organism evidence="4 5">
    <name type="scientific">Pelagibius litoralis</name>
    <dbReference type="NCBI Taxonomy" id="374515"/>
    <lineage>
        <taxon>Bacteria</taxon>
        <taxon>Pseudomonadati</taxon>
        <taxon>Pseudomonadota</taxon>
        <taxon>Alphaproteobacteria</taxon>
        <taxon>Rhodospirillales</taxon>
        <taxon>Rhodovibrionaceae</taxon>
        <taxon>Pelagibius</taxon>
    </lineage>
</organism>
<sequence length="353" mass="36919">MITANPLVPKTDLRPATRSWIGRILATVLLCGLGLQPAAAQSVDDRIERLQRELSDLQRQVYGGDAGAAAASSGGSAGLSSTQAARIELRLNQFESELRTLTGQVEEMRFETESVSSRMDRLVADVDLRLQQLEQGGVAGGPSASLADTGNPGAPAASQGLAQGATQGATQGAPGTASSSATPQTLGRIAETDLQNFKRQQANVPPDASAAAGSPAAAAPVAALPGNTPREQYDHAFGLLRQANYQGAEQALSAFLVQHPDDALAGNAKYWLGETYYVRGDYQSAAVTFAEGFEAYPDNPKAPDNLLKLGMSLASLGSKADACGTFEVLQERYADASATIIQRARQEAQRNGC</sequence>
<dbReference type="GO" id="GO:0030288">
    <property type="term" value="C:outer membrane-bounded periplasmic space"/>
    <property type="evidence" value="ECO:0007669"/>
    <property type="project" value="UniProtKB-UniRule"/>
</dbReference>
<dbReference type="InterPro" id="IPR014162">
    <property type="entry name" value="CpoB_C"/>
</dbReference>
<keyword evidence="2" id="KW-0802">TPR repeat</keyword>
<dbReference type="Pfam" id="PF13174">
    <property type="entry name" value="TPR_6"/>
    <property type="match status" value="1"/>
</dbReference>
<dbReference type="NCBIfam" id="TIGR02795">
    <property type="entry name" value="tol_pal_ybgF"/>
    <property type="match status" value="1"/>
</dbReference>
<dbReference type="SUPFAM" id="SSF48452">
    <property type="entry name" value="TPR-like"/>
    <property type="match status" value="1"/>
</dbReference>
<dbReference type="InterPro" id="IPR019734">
    <property type="entry name" value="TPR_rpt"/>
</dbReference>
<dbReference type="RefSeq" id="WP_167227147.1">
    <property type="nucleotide sequence ID" value="NZ_JAAQPH010000014.1"/>
</dbReference>
<dbReference type="PROSITE" id="PS50005">
    <property type="entry name" value="TPR"/>
    <property type="match status" value="1"/>
</dbReference>
<evidence type="ECO:0000256" key="2">
    <source>
        <dbReference type="PROSITE-ProRule" id="PRU00339"/>
    </source>
</evidence>
<accession>A0A967EZS7</accession>
<keyword evidence="1" id="KW-0732">Signal</keyword>